<feature type="binding site" evidence="10 13">
    <location>
        <position position="405"/>
    </location>
    <ligand>
        <name>Mn(2+)</name>
        <dbReference type="ChEBI" id="CHEBI:29035"/>
        <label>1</label>
    </ligand>
</feature>
<dbReference type="InterPro" id="IPR036646">
    <property type="entry name" value="PGAM_B_sf"/>
</dbReference>
<comment type="subunit">
    <text evidence="10">Monomer.</text>
</comment>
<dbReference type="GO" id="GO:0006096">
    <property type="term" value="P:glycolytic process"/>
    <property type="evidence" value="ECO:0007669"/>
    <property type="project" value="UniProtKB-UniRule"/>
</dbReference>
<dbReference type="InterPro" id="IPR011258">
    <property type="entry name" value="BPG-indep_PGM_N"/>
</dbReference>
<evidence type="ECO:0000256" key="4">
    <source>
        <dbReference type="ARBA" id="ARBA00012026"/>
    </source>
</evidence>
<dbReference type="Gene3D" id="3.40.720.10">
    <property type="entry name" value="Alkaline Phosphatase, subunit A"/>
    <property type="match status" value="1"/>
</dbReference>
<evidence type="ECO:0000256" key="8">
    <source>
        <dbReference type="ARBA" id="ARBA00023235"/>
    </source>
</evidence>
<evidence type="ECO:0000256" key="11">
    <source>
        <dbReference type="PIRSR" id="PIRSR001492-1"/>
    </source>
</evidence>
<name>A0A239K735_9FIRM</name>
<dbReference type="RefSeq" id="WP_176431569.1">
    <property type="nucleotide sequence ID" value="NZ_FZOJ01000043.1"/>
</dbReference>
<dbReference type="SUPFAM" id="SSF64158">
    <property type="entry name" value="2,3-Bisphosphoglycerate-independent phosphoglycerate mutase, substrate-binding domain"/>
    <property type="match status" value="1"/>
</dbReference>
<feature type="domain" description="Metalloenzyme" evidence="14">
    <location>
        <begin position="4"/>
        <end position="499"/>
    </location>
</feature>
<keyword evidence="17" id="KW-1185">Reference proteome</keyword>
<evidence type="ECO:0000256" key="6">
    <source>
        <dbReference type="ARBA" id="ARBA00023152"/>
    </source>
</evidence>
<dbReference type="GO" id="GO:0004619">
    <property type="term" value="F:phosphoglycerate mutase activity"/>
    <property type="evidence" value="ECO:0007669"/>
    <property type="project" value="UniProtKB-UniRule"/>
</dbReference>
<dbReference type="InterPro" id="IPR017850">
    <property type="entry name" value="Alkaline_phosphatase_core_sf"/>
</dbReference>
<feature type="binding site" evidence="10 12">
    <location>
        <position position="334"/>
    </location>
    <ligand>
        <name>substrate</name>
    </ligand>
</feature>
<protein>
    <recommendedName>
        <fullName evidence="9 10">2,3-bisphosphoglycerate-independent phosphoglycerate mutase</fullName>
        <shortName evidence="10">BPG-independent PGAM</shortName>
        <shortName evidence="10">Phosphoglyceromutase</shortName>
        <shortName evidence="10">iPGM</shortName>
        <ecNumber evidence="4 10">5.4.2.12</ecNumber>
    </recommendedName>
</protein>
<dbReference type="InterPro" id="IPR006124">
    <property type="entry name" value="Metalloenzyme"/>
</dbReference>
<dbReference type="CDD" id="cd16010">
    <property type="entry name" value="iPGM"/>
    <property type="match status" value="1"/>
</dbReference>
<dbReference type="InterPro" id="IPR005995">
    <property type="entry name" value="Pgm_bpd_ind"/>
</dbReference>
<keyword evidence="5 10" id="KW-0479">Metal-binding</keyword>
<feature type="binding site" evidence="10 13">
    <location>
        <position position="401"/>
    </location>
    <ligand>
        <name>Mn(2+)</name>
        <dbReference type="ChEBI" id="CHEBI:29035"/>
        <label>1</label>
    </ligand>
</feature>
<evidence type="ECO:0000256" key="3">
    <source>
        <dbReference type="ARBA" id="ARBA00008819"/>
    </source>
</evidence>
<accession>A0A239K735</accession>
<evidence type="ECO:0000259" key="14">
    <source>
        <dbReference type="Pfam" id="PF01676"/>
    </source>
</evidence>
<evidence type="ECO:0000256" key="9">
    <source>
        <dbReference type="ARBA" id="ARBA00071648"/>
    </source>
</evidence>
<feature type="binding site" evidence="10 13">
    <location>
        <position position="11"/>
    </location>
    <ligand>
        <name>Mn(2+)</name>
        <dbReference type="ChEBI" id="CHEBI:29035"/>
        <label>2</label>
    </ligand>
</feature>
<dbReference type="FunFam" id="3.40.1450.10:FF:000001">
    <property type="entry name" value="2,3-bisphosphoglycerate-independent phosphoglycerate mutase"/>
    <property type="match status" value="1"/>
</dbReference>
<keyword evidence="8 10" id="KW-0413">Isomerase</keyword>
<dbReference type="GO" id="GO:0043937">
    <property type="term" value="P:regulation of sporulation"/>
    <property type="evidence" value="ECO:0007669"/>
    <property type="project" value="UniProtKB-ARBA"/>
</dbReference>
<keyword evidence="7 10" id="KW-0464">Manganese</keyword>
<reference evidence="16 17" key="1">
    <citation type="submission" date="2017-06" db="EMBL/GenBank/DDBJ databases">
        <authorList>
            <person name="Kim H.J."/>
            <person name="Triplett B.A."/>
        </authorList>
    </citation>
    <scope>NUCLEOTIDE SEQUENCE [LARGE SCALE GENOMIC DNA]</scope>
    <source>
        <strain evidence="16 17">SCA</strain>
    </source>
</reference>
<feature type="binding site" evidence="10 13">
    <location>
        <position position="461"/>
    </location>
    <ligand>
        <name>Mn(2+)</name>
        <dbReference type="ChEBI" id="CHEBI:29035"/>
        <label>1</label>
    </ligand>
</feature>
<feature type="binding site" evidence="10 13">
    <location>
        <position position="442"/>
    </location>
    <ligand>
        <name>Mn(2+)</name>
        <dbReference type="ChEBI" id="CHEBI:29035"/>
        <label>2</label>
    </ligand>
</feature>
<dbReference type="PANTHER" id="PTHR31637">
    <property type="entry name" value="2,3-BISPHOSPHOGLYCERATE-INDEPENDENT PHOSPHOGLYCERATE MUTASE"/>
    <property type="match status" value="1"/>
</dbReference>
<feature type="binding site" evidence="10 12">
    <location>
        <begin position="152"/>
        <end position="153"/>
    </location>
    <ligand>
        <name>substrate</name>
    </ligand>
</feature>
<evidence type="ECO:0000313" key="17">
    <source>
        <dbReference type="Proteomes" id="UP000198304"/>
    </source>
</evidence>
<dbReference type="Gene3D" id="3.40.1450.10">
    <property type="entry name" value="BPG-independent phosphoglycerate mutase, domain B"/>
    <property type="match status" value="1"/>
</dbReference>
<dbReference type="GO" id="GO:0030145">
    <property type="term" value="F:manganese ion binding"/>
    <property type="evidence" value="ECO:0007669"/>
    <property type="project" value="UniProtKB-UniRule"/>
</dbReference>
<comment type="pathway">
    <text evidence="2 10">Carbohydrate degradation; glycolysis; pyruvate from D-glyceraldehyde 3-phosphate: step 3/5.</text>
</comment>
<feature type="binding site" evidence="10 12">
    <location>
        <position position="184"/>
    </location>
    <ligand>
        <name>substrate</name>
    </ligand>
</feature>
<dbReference type="HAMAP" id="MF_01038">
    <property type="entry name" value="GpmI"/>
    <property type="match status" value="1"/>
</dbReference>
<evidence type="ECO:0000256" key="1">
    <source>
        <dbReference type="ARBA" id="ARBA00000370"/>
    </source>
</evidence>
<comment type="similarity">
    <text evidence="3 10">Belongs to the BPG-independent phosphoglycerate mutase family.</text>
</comment>
<feature type="binding site" evidence="10 13">
    <location>
        <position position="443"/>
    </location>
    <ligand>
        <name>Mn(2+)</name>
        <dbReference type="ChEBI" id="CHEBI:29035"/>
        <label>2</label>
    </ligand>
</feature>
<comment type="catalytic activity">
    <reaction evidence="1 10">
        <text>(2R)-2-phosphoglycerate = (2R)-3-phosphoglycerate</text>
        <dbReference type="Rhea" id="RHEA:15901"/>
        <dbReference type="ChEBI" id="CHEBI:58272"/>
        <dbReference type="ChEBI" id="CHEBI:58289"/>
        <dbReference type="EC" id="5.4.2.12"/>
    </reaction>
</comment>
<dbReference type="PIRSF" id="PIRSF001492">
    <property type="entry name" value="IPGAM"/>
    <property type="match status" value="1"/>
</dbReference>
<gene>
    <name evidence="10" type="primary">gpmI</name>
    <name evidence="16" type="ORF">SAMN05446037_104317</name>
</gene>
<dbReference type="EMBL" id="FZOJ01000043">
    <property type="protein sequence ID" value="SNT13443.1"/>
    <property type="molecule type" value="Genomic_DNA"/>
</dbReference>
<keyword evidence="6 10" id="KW-0324">Glycolysis</keyword>
<dbReference type="Pfam" id="PF06415">
    <property type="entry name" value="iPGM_N"/>
    <property type="match status" value="1"/>
</dbReference>
<evidence type="ECO:0000313" key="16">
    <source>
        <dbReference type="EMBL" id="SNT13443.1"/>
    </source>
</evidence>
<dbReference type="FunFam" id="3.40.720.10:FF:000001">
    <property type="entry name" value="2,3-bisphosphoglycerate-independent phosphoglycerate mutase"/>
    <property type="match status" value="1"/>
</dbReference>
<dbReference type="PANTHER" id="PTHR31637:SF0">
    <property type="entry name" value="2,3-BISPHOSPHOGLYCERATE-INDEPENDENT PHOSPHOGLYCERATE MUTASE"/>
    <property type="match status" value="1"/>
</dbReference>
<feature type="domain" description="BPG-independent PGAM N-terminal" evidence="15">
    <location>
        <begin position="81"/>
        <end position="297"/>
    </location>
</feature>
<dbReference type="NCBIfam" id="TIGR01307">
    <property type="entry name" value="pgm_bpd_ind"/>
    <property type="match status" value="1"/>
</dbReference>
<dbReference type="GO" id="GO:0006007">
    <property type="term" value="P:glucose catabolic process"/>
    <property type="evidence" value="ECO:0007669"/>
    <property type="project" value="InterPro"/>
</dbReference>
<feature type="active site" description="Phosphoserine intermediate" evidence="10 11">
    <location>
        <position position="61"/>
    </location>
</feature>
<feature type="binding site" evidence="10 12">
    <location>
        <position position="190"/>
    </location>
    <ligand>
        <name>substrate</name>
    </ligand>
</feature>
<evidence type="ECO:0000256" key="10">
    <source>
        <dbReference type="HAMAP-Rule" id="MF_01038"/>
    </source>
</evidence>
<dbReference type="SUPFAM" id="SSF53649">
    <property type="entry name" value="Alkaline phosphatase-like"/>
    <property type="match status" value="1"/>
</dbReference>
<feature type="binding site" evidence="10 12">
    <location>
        <begin position="259"/>
        <end position="262"/>
    </location>
    <ligand>
        <name>substrate</name>
    </ligand>
</feature>
<comment type="cofactor">
    <cofactor evidence="10">
        <name>Mn(2+)</name>
        <dbReference type="ChEBI" id="CHEBI:29035"/>
    </cofactor>
    <text evidence="10">Binds 2 manganese ions per subunit.</text>
</comment>
<evidence type="ECO:0000259" key="15">
    <source>
        <dbReference type="Pfam" id="PF06415"/>
    </source>
</evidence>
<comment type="function">
    <text evidence="10">Catalyzes the interconversion of 2-phosphoglycerate and 3-phosphoglycerate.</text>
</comment>
<feature type="binding site" evidence="10 13">
    <location>
        <position position="61"/>
    </location>
    <ligand>
        <name>Mn(2+)</name>
        <dbReference type="ChEBI" id="CHEBI:29035"/>
        <label>2</label>
    </ligand>
</feature>
<evidence type="ECO:0000256" key="13">
    <source>
        <dbReference type="PIRSR" id="PIRSR001492-3"/>
    </source>
</evidence>
<feature type="binding site" evidence="10 12">
    <location>
        <position position="122"/>
    </location>
    <ligand>
        <name>substrate</name>
    </ligand>
</feature>
<dbReference type="GO" id="GO:0005829">
    <property type="term" value="C:cytosol"/>
    <property type="evidence" value="ECO:0007669"/>
    <property type="project" value="TreeGrafter"/>
</dbReference>
<evidence type="ECO:0000256" key="12">
    <source>
        <dbReference type="PIRSR" id="PIRSR001492-2"/>
    </source>
</evidence>
<dbReference type="EC" id="5.4.2.12" evidence="4 10"/>
<dbReference type="AlphaFoldDB" id="A0A239K735"/>
<dbReference type="UniPathway" id="UPA00109">
    <property type="reaction ID" value="UER00186"/>
</dbReference>
<sequence length="511" mass="56596">MRNPVALIILDGFGIRENELGNAIKSAKLPNYNKLINSYPRTQIEASGMAVGLPEGQMGNSEVGHLNIGAGRIVYQELTRISKEIRDGDFYKNQKFLDVISHVKANNKKLHLMGLVSDGGVHSHIEHLYALLKLAKQHGLQEVYIHCFLDGRDTPPQSAKKYMSNLLEKIKELGIGRIASVSGRYYAMDRDKRWERTKIAYDALVSGQGRLAQDAVGAVEMAYGLGENDEFVLPTVIPNAEGNPDVIEANDGIIFFNFRPDRARQITRALLDKEFDGFQREKGDLSLYYVTMTLYDKTIENVHIAYEPQSFTNTLGEYISKQGLTQLRIAETEKYAHVTYFFNGGIEASNPGEDRKLIPSPQVATYDLKPEMSADEVTQELLKELDEDKYDLIVLNYANPDMVGHTGKVEAVIKALEKVDSCLGKVTEKILEKGGKAIVTSDHGNSEELIDEITGGPVTAHTTNPVPLVLIGAGSVKLRENGKLCDIAPTLLEMMGLEKPIEMTGNSLVIK</sequence>
<dbReference type="Pfam" id="PF01676">
    <property type="entry name" value="Metalloenzyme"/>
    <property type="match status" value="1"/>
</dbReference>
<proteinExistence type="inferred from homology"/>
<evidence type="ECO:0000256" key="7">
    <source>
        <dbReference type="ARBA" id="ARBA00023211"/>
    </source>
</evidence>
<evidence type="ECO:0000256" key="5">
    <source>
        <dbReference type="ARBA" id="ARBA00022723"/>
    </source>
</evidence>
<organism evidence="16 17">
    <name type="scientific">Anaerovirgula multivorans</name>
    <dbReference type="NCBI Taxonomy" id="312168"/>
    <lineage>
        <taxon>Bacteria</taxon>
        <taxon>Bacillati</taxon>
        <taxon>Bacillota</taxon>
        <taxon>Clostridia</taxon>
        <taxon>Peptostreptococcales</taxon>
        <taxon>Natronincolaceae</taxon>
        <taxon>Anaerovirgula</taxon>
    </lineage>
</organism>
<dbReference type="Proteomes" id="UP000198304">
    <property type="component" value="Unassembled WGS sequence"/>
</dbReference>
<evidence type="ECO:0000256" key="2">
    <source>
        <dbReference type="ARBA" id="ARBA00004798"/>
    </source>
</evidence>